<evidence type="ECO:0000313" key="7">
    <source>
        <dbReference type="Proteomes" id="UP000658514"/>
    </source>
</evidence>
<comment type="subcellular location">
    <subcellularLocation>
        <location evidence="1">Membrane</location>
        <topology evidence="1">Multi-pass membrane protein</topology>
    </subcellularLocation>
</comment>
<dbReference type="InterPro" id="IPR004710">
    <property type="entry name" value="Bilac:Na_transpt"/>
</dbReference>
<dbReference type="Proteomes" id="UP000658514">
    <property type="component" value="Unassembled WGS sequence"/>
</dbReference>
<keyword evidence="7" id="KW-1185">Reference proteome</keyword>
<evidence type="ECO:0000256" key="5">
    <source>
        <dbReference type="SAM" id="Phobius"/>
    </source>
</evidence>
<feature type="transmembrane region" description="Helical" evidence="5">
    <location>
        <begin position="99"/>
        <end position="121"/>
    </location>
</feature>
<dbReference type="Gene3D" id="1.20.1530.20">
    <property type="match status" value="1"/>
</dbReference>
<feature type="transmembrane region" description="Helical" evidence="5">
    <location>
        <begin position="15"/>
        <end position="35"/>
    </location>
</feature>
<sequence>MSYQINRFIKFTQDLFFLWVLIGAVGGYLFPKIAASGSGNISIALGVVMLGMGLTITIEQLQSLRQASRAVVLGVLLQFTIMPLLGWLAATALRLPPMLALGVILVGASPGGTASEVITFLARGDVSLSVAITTASTILSPIITPAWIWLLSANWVDIKPLSLITTTVQFVLLPVILGIGLRRFWTPNKFVIDGILPLVSMFAIVWIITTIVGLNHERLFITPIVIVAVVLHNVLGLILGYFGAAIAGQSPAICRTISIEVGMQNSGLAVALAIAHFEPLAAIPGAIFSVCHNLTGSLIAAIWRRSS</sequence>
<name>A0ABR8ACQ3_9CYAN</name>
<evidence type="ECO:0000256" key="4">
    <source>
        <dbReference type="ARBA" id="ARBA00023136"/>
    </source>
</evidence>
<dbReference type="PANTHER" id="PTHR10361">
    <property type="entry name" value="SODIUM-BILE ACID COTRANSPORTER"/>
    <property type="match status" value="1"/>
</dbReference>
<organism evidence="6 7">
    <name type="scientific">Calothrix parietina FACHB-288</name>
    <dbReference type="NCBI Taxonomy" id="2692896"/>
    <lineage>
        <taxon>Bacteria</taxon>
        <taxon>Bacillati</taxon>
        <taxon>Cyanobacteriota</taxon>
        <taxon>Cyanophyceae</taxon>
        <taxon>Nostocales</taxon>
        <taxon>Calotrichaceae</taxon>
        <taxon>Calothrix</taxon>
    </lineage>
</organism>
<dbReference type="RefSeq" id="WP_190543467.1">
    <property type="nucleotide sequence ID" value="NZ_CAWPNO010000064.1"/>
</dbReference>
<evidence type="ECO:0000256" key="3">
    <source>
        <dbReference type="ARBA" id="ARBA00022989"/>
    </source>
</evidence>
<feature type="transmembrane region" description="Helical" evidence="5">
    <location>
        <begin position="161"/>
        <end position="181"/>
    </location>
</feature>
<feature type="transmembrane region" description="Helical" evidence="5">
    <location>
        <begin position="70"/>
        <end position="93"/>
    </location>
</feature>
<protein>
    <submittedName>
        <fullName evidence="6">Bile acid:sodium symporter family protein</fullName>
    </submittedName>
</protein>
<gene>
    <name evidence="6" type="ORF">H6G24_19845</name>
</gene>
<comment type="caution">
    <text evidence="6">The sequence shown here is derived from an EMBL/GenBank/DDBJ whole genome shotgun (WGS) entry which is preliminary data.</text>
</comment>
<dbReference type="EMBL" id="JACJQH010000031">
    <property type="protein sequence ID" value="MBD2197731.1"/>
    <property type="molecule type" value="Genomic_DNA"/>
</dbReference>
<feature type="transmembrane region" description="Helical" evidence="5">
    <location>
        <begin position="128"/>
        <end position="149"/>
    </location>
</feature>
<accession>A0ABR8ACQ3</accession>
<evidence type="ECO:0000256" key="1">
    <source>
        <dbReference type="ARBA" id="ARBA00004141"/>
    </source>
</evidence>
<proteinExistence type="predicted"/>
<feature type="transmembrane region" description="Helical" evidence="5">
    <location>
        <begin position="190"/>
        <end position="214"/>
    </location>
</feature>
<dbReference type="InterPro" id="IPR002657">
    <property type="entry name" value="BilAc:Na_symport/Acr3"/>
</dbReference>
<keyword evidence="3 5" id="KW-1133">Transmembrane helix</keyword>
<dbReference type="Pfam" id="PF01758">
    <property type="entry name" value="SBF"/>
    <property type="match status" value="1"/>
</dbReference>
<keyword evidence="4 5" id="KW-0472">Membrane</keyword>
<keyword evidence="2 5" id="KW-0812">Transmembrane</keyword>
<feature type="transmembrane region" description="Helical" evidence="5">
    <location>
        <begin position="41"/>
        <end position="58"/>
    </location>
</feature>
<reference evidence="6 7" key="1">
    <citation type="journal article" date="2020" name="ISME J.">
        <title>Comparative genomics reveals insights into cyanobacterial evolution and habitat adaptation.</title>
        <authorList>
            <person name="Chen M.Y."/>
            <person name="Teng W.K."/>
            <person name="Zhao L."/>
            <person name="Hu C.X."/>
            <person name="Zhou Y.K."/>
            <person name="Han B.P."/>
            <person name="Song L.R."/>
            <person name="Shu W.S."/>
        </authorList>
    </citation>
    <scope>NUCLEOTIDE SEQUENCE [LARGE SCALE GENOMIC DNA]</scope>
    <source>
        <strain evidence="6 7">FACHB-288</strain>
    </source>
</reference>
<dbReference type="InterPro" id="IPR038770">
    <property type="entry name" value="Na+/solute_symporter_sf"/>
</dbReference>
<evidence type="ECO:0000256" key="2">
    <source>
        <dbReference type="ARBA" id="ARBA00022692"/>
    </source>
</evidence>
<dbReference type="PANTHER" id="PTHR10361:SF28">
    <property type="entry name" value="P3 PROTEIN-RELATED"/>
    <property type="match status" value="1"/>
</dbReference>
<evidence type="ECO:0000313" key="6">
    <source>
        <dbReference type="EMBL" id="MBD2197731.1"/>
    </source>
</evidence>
<feature type="transmembrane region" description="Helical" evidence="5">
    <location>
        <begin position="220"/>
        <end position="244"/>
    </location>
</feature>